<accession>A0A0P1AUJ0</accession>
<dbReference type="GeneID" id="36396187"/>
<name>A0A0P1AUJ0_PLAHL</name>
<keyword evidence="3" id="KW-1185">Reference proteome</keyword>
<organism evidence="2 3">
    <name type="scientific">Plasmopara halstedii</name>
    <name type="common">Downy mildew of sunflower</name>
    <dbReference type="NCBI Taxonomy" id="4781"/>
    <lineage>
        <taxon>Eukaryota</taxon>
        <taxon>Sar</taxon>
        <taxon>Stramenopiles</taxon>
        <taxon>Oomycota</taxon>
        <taxon>Peronosporomycetes</taxon>
        <taxon>Peronosporales</taxon>
        <taxon>Peronosporaceae</taxon>
        <taxon>Plasmopara</taxon>
    </lineage>
</organism>
<keyword evidence="1" id="KW-0472">Membrane</keyword>
<proteinExistence type="predicted"/>
<feature type="transmembrane region" description="Helical" evidence="1">
    <location>
        <begin position="320"/>
        <end position="338"/>
    </location>
</feature>
<keyword evidence="1" id="KW-1133">Transmembrane helix</keyword>
<dbReference type="OrthoDB" id="166174at2759"/>
<keyword evidence="1" id="KW-0812">Transmembrane</keyword>
<evidence type="ECO:0000256" key="1">
    <source>
        <dbReference type="SAM" id="Phobius"/>
    </source>
</evidence>
<sequence length="412" mass="46600">MRLGKYKTVFPPFKPSNEKGSLSQSIHNIWVIVVGNTDRAKLLETLYGSSLSDADRLHHLLNLALNLASSLKNFTWASSHFSASFYRHQTHCPATGGSFFWAKGGVGFSEFQTRFGFSNRADSAIRLFDHAISPWREDFDNLYAPVSTSPVYAISSRSERWAALEPYWQNNFGGDFAAARLIRVLVDQGFFRLAQLFQGSLLKSLTPYPIGPSQVLRYYATSHAWVSNAYEVSELKDDRIRSILAEFSVPALPLSGLGVSSCLPQSMLQHNALSSGHRLQHLYGAQSILDNRFSGLFLVHSNKTQFYFLSWSLKRRPTSAMAIVVFHIVRVVIFRCLWLHRNDIRFHDFQANVMNDQALVKAVVELHNERYYQNLVFGPLRHSGLKQRGLQELLASPHLSEALPLCPKAVDH</sequence>
<dbReference type="AlphaFoldDB" id="A0A0P1AUJ0"/>
<evidence type="ECO:0000313" key="2">
    <source>
        <dbReference type="EMBL" id="CEG44796.1"/>
    </source>
</evidence>
<reference evidence="3" key="1">
    <citation type="submission" date="2014-09" db="EMBL/GenBank/DDBJ databases">
        <authorList>
            <person name="Sharma Rahul"/>
            <person name="Thines Marco"/>
        </authorList>
    </citation>
    <scope>NUCLEOTIDE SEQUENCE [LARGE SCALE GENOMIC DNA]</scope>
</reference>
<evidence type="ECO:0000313" key="3">
    <source>
        <dbReference type="Proteomes" id="UP000054928"/>
    </source>
</evidence>
<dbReference type="RefSeq" id="XP_024581165.1">
    <property type="nucleotide sequence ID" value="XM_024730938.1"/>
</dbReference>
<protein>
    <submittedName>
        <fullName evidence="2">Uncharacterized protein</fullName>
    </submittedName>
</protein>
<dbReference type="EMBL" id="CCYD01001336">
    <property type="protein sequence ID" value="CEG44796.1"/>
    <property type="molecule type" value="Genomic_DNA"/>
</dbReference>
<dbReference type="Proteomes" id="UP000054928">
    <property type="component" value="Unassembled WGS sequence"/>
</dbReference>